<keyword evidence="3" id="KW-1185">Reference proteome</keyword>
<name>A0A372ZHX3_9ACTN</name>
<dbReference type="AlphaFoldDB" id="A0A372ZHX3"/>
<dbReference type="RefSeq" id="WP_117492786.1">
    <property type="nucleotide sequence ID" value="NZ_QVIG01000003.1"/>
</dbReference>
<reference evidence="2 3" key="1">
    <citation type="submission" date="2018-08" db="EMBL/GenBank/DDBJ databases">
        <title>Diversity &amp; Physiological Properties of Lignin-Decomposing Actinobacteria from Soil.</title>
        <authorList>
            <person name="Roh S.G."/>
            <person name="Kim S.B."/>
        </authorList>
    </citation>
    <scope>NUCLEOTIDE SEQUENCE [LARGE SCALE GENOMIC DNA]</scope>
    <source>
        <strain evidence="2 3">MMS17-GH009</strain>
    </source>
</reference>
<dbReference type="EMBL" id="QVIG01000003">
    <property type="protein sequence ID" value="RGD55438.1"/>
    <property type="molecule type" value="Genomic_DNA"/>
</dbReference>
<gene>
    <name evidence="2" type="ORF">DR950_39385</name>
</gene>
<evidence type="ECO:0000313" key="2">
    <source>
        <dbReference type="EMBL" id="RGD55438.1"/>
    </source>
</evidence>
<proteinExistence type="predicted"/>
<evidence type="ECO:0000313" key="3">
    <source>
        <dbReference type="Proteomes" id="UP000263377"/>
    </source>
</evidence>
<protein>
    <recommendedName>
        <fullName evidence="1">Lantibiotic dehydratase N-terminal domain-containing protein</fullName>
    </recommendedName>
</protein>
<dbReference type="Pfam" id="PF04738">
    <property type="entry name" value="Lant_dehydr_N"/>
    <property type="match status" value="1"/>
</dbReference>
<dbReference type="InterPro" id="IPR006827">
    <property type="entry name" value="Lant_deHydtase_N"/>
</dbReference>
<organism evidence="2 3">
    <name type="scientific">Kitasatospora xanthocidica</name>
    <dbReference type="NCBI Taxonomy" id="83382"/>
    <lineage>
        <taxon>Bacteria</taxon>
        <taxon>Bacillati</taxon>
        <taxon>Actinomycetota</taxon>
        <taxon>Actinomycetes</taxon>
        <taxon>Kitasatosporales</taxon>
        <taxon>Streptomycetaceae</taxon>
        <taxon>Kitasatospora</taxon>
    </lineage>
</organism>
<accession>A0A372ZHX3</accession>
<sequence>MWDLAPVVLLRYAGFPLDLLDPLADEAAAEQARALVDRTREATALAQRVKAAFREGGIGKDGDLASDLGMLRAVPEDVCSRIDSRLDGPGREALHAYNRAVAELDGSWGEFTEEHAARLEAGRQYVIDAFDDSSLRQVLLLSNDAGYREFTDWLDRGGSGSAGHRRRMTDLLTMYLQRVTTKNETNSHFGPLSTARITDRPGGIAWSDGPLERRAFLAHWAGETLAEVFSGRPELRDLVRPRRRPLAFLDGDSLRRYAFRTSSGMAGDWRFLPEGAAEPTPGERWLWERCDGRQSRAALRTAWCEHHPHAPAEEFDRTLDGLDRDGWVVARWEIPVGAPDPLGVLTRLLEGAGPAGAEERALVERLERALTRFATAAPDRRAAALEEIKTEFSTATEQSANRAGGRHYADRTVVFEEAFGPVRDMTLGAGIAATLGAELAPAYDLALLGARRRLRRETELLRDWVVEEFGADTPVPLDHFYARFFDRKPALDRACEEIDRDVAGLEAGIAAALLGERDGGEHEVVIEAALLEKLIASEPDPLPAVCNPDVLLAARDRAALDRGDYLAVVGECHAVRELLTHSSFAPMLQSDAPELLDEIHHRYRGLLAEDELLLDVVRSHRDKTGTALSHPCPDFEVHGLSGKPRDQVLHPAQCHVVVRGGRLELRADGVAQRLRLMAPLAGGPSIRRDPLVPFSFPRHFGGLGLRGPDRAHLPRIRYGRVVLQRELWRIPPSALRGWSPGVHRAAGDAPEFAAACRLRAELGLPRYGFAKIPGEPKPVFVDWTSPLLVRQLFRLARKAEASVEFSEMLPGPDQLWLEADGGRRTSELRCAVFSGGPVAPAGYGS</sequence>
<evidence type="ECO:0000259" key="1">
    <source>
        <dbReference type="Pfam" id="PF04738"/>
    </source>
</evidence>
<dbReference type="Proteomes" id="UP000263377">
    <property type="component" value="Unassembled WGS sequence"/>
</dbReference>
<comment type="caution">
    <text evidence="2">The sequence shown here is derived from an EMBL/GenBank/DDBJ whole genome shotgun (WGS) entry which is preliminary data.</text>
</comment>
<feature type="domain" description="Lantibiotic dehydratase N-terminal" evidence="1">
    <location>
        <begin position="132"/>
        <end position="767"/>
    </location>
</feature>